<gene>
    <name evidence="1" type="ORF">GSONMT00046784001</name>
</gene>
<dbReference type="Proteomes" id="UP000193380">
    <property type="component" value="Unassembled WGS sequence"/>
</dbReference>
<dbReference type="PaxDb" id="8022-A0A060YPX7"/>
<dbReference type="EMBL" id="FR911477">
    <property type="protein sequence ID" value="CDQ91185.1"/>
    <property type="molecule type" value="Genomic_DNA"/>
</dbReference>
<dbReference type="AlphaFoldDB" id="A0A060YPX7"/>
<organism evidence="1 2">
    <name type="scientific">Oncorhynchus mykiss</name>
    <name type="common">Rainbow trout</name>
    <name type="synonym">Salmo gairdneri</name>
    <dbReference type="NCBI Taxonomy" id="8022"/>
    <lineage>
        <taxon>Eukaryota</taxon>
        <taxon>Metazoa</taxon>
        <taxon>Chordata</taxon>
        <taxon>Craniata</taxon>
        <taxon>Vertebrata</taxon>
        <taxon>Euteleostomi</taxon>
        <taxon>Actinopterygii</taxon>
        <taxon>Neopterygii</taxon>
        <taxon>Teleostei</taxon>
        <taxon>Protacanthopterygii</taxon>
        <taxon>Salmoniformes</taxon>
        <taxon>Salmonidae</taxon>
        <taxon>Salmoninae</taxon>
        <taxon>Oncorhynchus</taxon>
    </lineage>
</organism>
<evidence type="ECO:0000313" key="2">
    <source>
        <dbReference type="Proteomes" id="UP000193380"/>
    </source>
</evidence>
<reference evidence="1" key="2">
    <citation type="submission" date="2014-03" db="EMBL/GenBank/DDBJ databases">
        <authorList>
            <person name="Genoscope - CEA"/>
        </authorList>
    </citation>
    <scope>NUCLEOTIDE SEQUENCE</scope>
</reference>
<dbReference type="STRING" id="8022.A0A060YPX7"/>
<name>A0A060YPX7_ONCMY</name>
<evidence type="ECO:0000313" key="1">
    <source>
        <dbReference type="EMBL" id="CDQ91185.1"/>
    </source>
</evidence>
<sequence>MCGFAVEWWRSCCRTTIRRSLVTHTATTMQRPVTCPNASFTDLAEIASRIELAKPALVDEQSDYPTD</sequence>
<reference evidence="1" key="1">
    <citation type="journal article" date="2014" name="Nat. Commun.">
        <title>The rainbow trout genome provides novel insights into evolution after whole-genome duplication in vertebrates.</title>
        <authorList>
            <person name="Berthelot C."/>
            <person name="Brunet F."/>
            <person name="Chalopin D."/>
            <person name="Juanchich A."/>
            <person name="Bernard M."/>
            <person name="Noel B."/>
            <person name="Bento P."/>
            <person name="Da Silva C."/>
            <person name="Labadie K."/>
            <person name="Alberti A."/>
            <person name="Aury J.M."/>
            <person name="Louis A."/>
            <person name="Dehais P."/>
            <person name="Bardou P."/>
            <person name="Montfort J."/>
            <person name="Klopp C."/>
            <person name="Cabau C."/>
            <person name="Gaspin C."/>
            <person name="Thorgaard G.H."/>
            <person name="Boussaha M."/>
            <person name="Quillet E."/>
            <person name="Guyomard R."/>
            <person name="Galiana D."/>
            <person name="Bobe J."/>
            <person name="Volff J.N."/>
            <person name="Genet C."/>
            <person name="Wincker P."/>
            <person name="Jaillon O."/>
            <person name="Roest Crollius H."/>
            <person name="Guiguen Y."/>
        </authorList>
    </citation>
    <scope>NUCLEOTIDE SEQUENCE [LARGE SCALE GENOMIC DNA]</scope>
</reference>
<protein>
    <submittedName>
        <fullName evidence="1">Uncharacterized protein</fullName>
    </submittedName>
</protein>
<accession>A0A060YPX7</accession>
<proteinExistence type="predicted"/>